<organism evidence="5 6">
    <name type="scientific">Eutypa lata (strain UCR-EL1)</name>
    <name type="common">Grapevine dieback disease fungus</name>
    <name type="synonym">Eutypa armeniacae</name>
    <dbReference type="NCBI Taxonomy" id="1287681"/>
    <lineage>
        <taxon>Eukaryota</taxon>
        <taxon>Fungi</taxon>
        <taxon>Dikarya</taxon>
        <taxon>Ascomycota</taxon>
        <taxon>Pezizomycotina</taxon>
        <taxon>Sordariomycetes</taxon>
        <taxon>Xylariomycetidae</taxon>
        <taxon>Xylariales</taxon>
        <taxon>Diatrypaceae</taxon>
        <taxon>Eutypa</taxon>
    </lineage>
</organism>
<feature type="compositionally biased region" description="Gly residues" evidence="3">
    <location>
        <begin position="138"/>
        <end position="148"/>
    </location>
</feature>
<dbReference type="Gene3D" id="3.40.50.300">
    <property type="entry name" value="P-loop containing nucleotide triphosphate hydrolases"/>
    <property type="match status" value="1"/>
</dbReference>
<keyword evidence="6" id="KW-1185">Reference proteome</keyword>
<dbReference type="GO" id="GO:0005739">
    <property type="term" value="C:mitochondrion"/>
    <property type="evidence" value="ECO:0007669"/>
    <property type="project" value="TreeGrafter"/>
</dbReference>
<dbReference type="GO" id="GO:0003924">
    <property type="term" value="F:GTPase activity"/>
    <property type="evidence" value="ECO:0007669"/>
    <property type="project" value="TreeGrafter"/>
</dbReference>
<feature type="region of interest" description="Disordered" evidence="3">
    <location>
        <begin position="109"/>
        <end position="156"/>
    </location>
</feature>
<dbReference type="GO" id="GO:0005525">
    <property type="term" value="F:GTP binding"/>
    <property type="evidence" value="ECO:0007669"/>
    <property type="project" value="UniProtKB-KW"/>
</dbReference>
<dbReference type="Gene3D" id="1.10.1580.10">
    <property type="match status" value="1"/>
</dbReference>
<dbReference type="OMA" id="GVLWPKF"/>
<feature type="region of interest" description="Disordered" evidence="3">
    <location>
        <begin position="232"/>
        <end position="254"/>
    </location>
</feature>
<dbReference type="eggNOG" id="KOG2485">
    <property type="taxonomic scope" value="Eukaryota"/>
</dbReference>
<evidence type="ECO:0000313" key="6">
    <source>
        <dbReference type="Proteomes" id="UP000012174"/>
    </source>
</evidence>
<feature type="region of interest" description="Disordered" evidence="3">
    <location>
        <begin position="386"/>
        <end position="433"/>
    </location>
</feature>
<dbReference type="InterPro" id="IPR027417">
    <property type="entry name" value="P-loop_NTPase"/>
</dbReference>
<dbReference type="InterPro" id="IPR023179">
    <property type="entry name" value="GTP-bd_ortho_bundle_sf"/>
</dbReference>
<name>M7SUC4_EUTLA</name>
<dbReference type="OrthoDB" id="269151at2759"/>
<evidence type="ECO:0000256" key="3">
    <source>
        <dbReference type="SAM" id="MobiDB-lite"/>
    </source>
</evidence>
<dbReference type="Proteomes" id="UP000012174">
    <property type="component" value="Unassembled WGS sequence"/>
</dbReference>
<gene>
    <name evidence="5" type="ORF">UCREL1_5111</name>
</gene>
<dbReference type="PANTHER" id="PTHR45782">
    <property type="entry name" value="MITOCHONDRIAL RIBOSOME-ASSOCIATED GTPASE 1"/>
    <property type="match status" value="1"/>
</dbReference>
<evidence type="ECO:0000256" key="1">
    <source>
        <dbReference type="ARBA" id="ARBA00022741"/>
    </source>
</evidence>
<dbReference type="AlphaFoldDB" id="M7SUC4"/>
<dbReference type="SUPFAM" id="SSF52540">
    <property type="entry name" value="P-loop containing nucleoside triphosphate hydrolases"/>
    <property type="match status" value="1"/>
</dbReference>
<keyword evidence="2" id="KW-0342">GTP-binding</keyword>
<dbReference type="STRING" id="1287681.M7SUC4"/>
<accession>M7SUC4</accession>
<keyword evidence="1" id="KW-0547">Nucleotide-binding</keyword>
<dbReference type="EMBL" id="KB706334">
    <property type="protein sequence ID" value="EMR67882.1"/>
    <property type="molecule type" value="Genomic_DNA"/>
</dbReference>
<dbReference type="InterPro" id="IPR006073">
    <property type="entry name" value="GTP-bd"/>
</dbReference>
<dbReference type="HOGENOM" id="CLU_011106_0_1_1"/>
<evidence type="ECO:0000313" key="5">
    <source>
        <dbReference type="EMBL" id="EMR67882.1"/>
    </source>
</evidence>
<proteinExistence type="predicted"/>
<evidence type="ECO:0000256" key="2">
    <source>
        <dbReference type="ARBA" id="ARBA00023134"/>
    </source>
</evidence>
<feature type="compositionally biased region" description="Basic and acidic residues" evidence="3">
    <location>
        <begin position="118"/>
        <end position="137"/>
    </location>
</feature>
<evidence type="ECO:0000259" key="4">
    <source>
        <dbReference type="Pfam" id="PF01926"/>
    </source>
</evidence>
<protein>
    <submittedName>
        <fullName evidence="5">Putative mitochondrial gtpase 1 protein</fullName>
    </submittedName>
</protein>
<dbReference type="KEGG" id="ela:UCREL1_5111"/>
<dbReference type="GO" id="GO:0032543">
    <property type="term" value="P:mitochondrial translation"/>
    <property type="evidence" value="ECO:0007669"/>
    <property type="project" value="TreeGrafter"/>
</dbReference>
<dbReference type="Pfam" id="PF01926">
    <property type="entry name" value="MMR_HSR1"/>
    <property type="match status" value="1"/>
</dbReference>
<dbReference type="PANTHER" id="PTHR45782:SF4">
    <property type="entry name" value="MITOCHONDRIAL RIBOSOME-ASSOCIATED GTPASE 1"/>
    <property type="match status" value="1"/>
</dbReference>
<feature type="domain" description="G" evidence="4">
    <location>
        <begin position="185"/>
        <end position="278"/>
    </location>
</feature>
<sequence length="433" mass="46440">MAAPLKSAVASAGFVPRTAFEVSPSITRSYFLGHHAGALTSMRKVLSNIGLILECRDGRVPLTSANPLLESSLAGRDRIIVYTKADLCAPASANRWVEKQQRLLTEWHQPSHHYHSSSQHEEERGEGGDDGGSRDGMEGGGVGGGGSGRTEVVFTDERNPRSIARLLDAVKERARATDSLIGLRALVVGMPNAGKSTLLNALRREGMRLPKAARTGAQPGITRKLATPVRIVASEDSSSSSSPPSYYSSSRFPKSNVDNNSGVGEGVFVVDTPGVFIPYVSDVEAMLKLSLVGCVKDGLVPSETVADYLLFRLNLRDPGLYAHLAPTPTNDALEFLEQVARRTGKLLRGGEPAIDHAADWVVQQWRKGNLGRFALDDVSEEGLRASRERQRAVASGEGGGGNEALSMNQARKRDKEARKTRNAAKRLAAAEGP</sequence>
<feature type="compositionally biased region" description="Low complexity" evidence="3">
    <location>
        <begin position="237"/>
        <end position="250"/>
    </location>
</feature>
<reference evidence="6" key="1">
    <citation type="journal article" date="2013" name="Genome Announc.">
        <title>Draft genome sequence of the grapevine dieback fungus Eutypa lata UCR-EL1.</title>
        <authorList>
            <person name="Blanco-Ulate B."/>
            <person name="Rolshausen P.E."/>
            <person name="Cantu D."/>
        </authorList>
    </citation>
    <scope>NUCLEOTIDE SEQUENCE [LARGE SCALE GENOMIC DNA]</scope>
    <source>
        <strain evidence="6">UCR-EL1</strain>
    </source>
</reference>